<feature type="transmembrane region" description="Helical" evidence="8">
    <location>
        <begin position="91"/>
        <end position="112"/>
    </location>
</feature>
<feature type="transmembrane region" description="Helical" evidence="8">
    <location>
        <begin position="343"/>
        <end position="365"/>
    </location>
</feature>
<organism evidence="10 11">
    <name type="scientific">Microtetraspora malaysiensis</name>
    <dbReference type="NCBI Taxonomy" id="161358"/>
    <lineage>
        <taxon>Bacteria</taxon>
        <taxon>Bacillati</taxon>
        <taxon>Actinomycetota</taxon>
        <taxon>Actinomycetes</taxon>
        <taxon>Streptosporangiales</taxon>
        <taxon>Streptosporangiaceae</taxon>
        <taxon>Microtetraspora</taxon>
    </lineage>
</organism>
<keyword evidence="4 10" id="KW-0378">Hydrolase</keyword>
<gene>
    <name evidence="10" type="ORF">ACFYXI_16485</name>
</gene>
<feature type="transmembrane region" description="Helical" evidence="8">
    <location>
        <begin position="415"/>
        <end position="434"/>
    </location>
</feature>
<evidence type="ECO:0000259" key="9">
    <source>
        <dbReference type="Pfam" id="PF01435"/>
    </source>
</evidence>
<feature type="transmembrane region" description="Helical" evidence="8">
    <location>
        <begin position="768"/>
        <end position="790"/>
    </location>
</feature>
<feature type="transmembrane region" description="Helical" evidence="8">
    <location>
        <begin position="479"/>
        <end position="497"/>
    </location>
</feature>
<keyword evidence="6" id="KW-0482">Metalloprotease</keyword>
<evidence type="ECO:0000256" key="6">
    <source>
        <dbReference type="ARBA" id="ARBA00023049"/>
    </source>
</evidence>
<dbReference type="Pfam" id="PF01435">
    <property type="entry name" value="Peptidase_M48"/>
    <property type="match status" value="1"/>
</dbReference>
<dbReference type="CDD" id="cd07329">
    <property type="entry name" value="M56_like"/>
    <property type="match status" value="1"/>
</dbReference>
<evidence type="ECO:0000256" key="1">
    <source>
        <dbReference type="ARBA" id="ARBA00001947"/>
    </source>
</evidence>
<dbReference type="GO" id="GO:0016787">
    <property type="term" value="F:hydrolase activity"/>
    <property type="evidence" value="ECO:0007669"/>
    <property type="project" value="UniProtKB-KW"/>
</dbReference>
<evidence type="ECO:0000256" key="8">
    <source>
        <dbReference type="SAM" id="Phobius"/>
    </source>
</evidence>
<dbReference type="RefSeq" id="WP_387412072.1">
    <property type="nucleotide sequence ID" value="NZ_JBIASD010000009.1"/>
</dbReference>
<feature type="transmembrane region" description="Helical" evidence="8">
    <location>
        <begin position="440"/>
        <end position="459"/>
    </location>
</feature>
<feature type="transmembrane region" description="Helical" evidence="8">
    <location>
        <begin position="674"/>
        <end position="693"/>
    </location>
</feature>
<keyword evidence="8" id="KW-0472">Membrane</keyword>
<protein>
    <submittedName>
        <fullName evidence="10">M48 family metallopeptidase</fullName>
        <ecNumber evidence="10">3.4.24.-</ecNumber>
    </submittedName>
</protein>
<feature type="transmembrane region" description="Helical" evidence="8">
    <location>
        <begin position="639"/>
        <end position="662"/>
    </location>
</feature>
<accession>A0ABW6SQM6</accession>
<keyword evidence="8" id="KW-1133">Transmembrane helix</keyword>
<feature type="transmembrane region" description="Helical" evidence="8">
    <location>
        <begin position="605"/>
        <end position="627"/>
    </location>
</feature>
<dbReference type="InterPro" id="IPR001915">
    <property type="entry name" value="Peptidase_M48"/>
</dbReference>
<keyword evidence="11" id="KW-1185">Reference proteome</keyword>
<feature type="region of interest" description="Disordered" evidence="7">
    <location>
        <begin position="745"/>
        <end position="764"/>
    </location>
</feature>
<proteinExistence type="predicted"/>
<evidence type="ECO:0000256" key="5">
    <source>
        <dbReference type="ARBA" id="ARBA00022833"/>
    </source>
</evidence>
<feature type="transmembrane region" description="Helical" evidence="8">
    <location>
        <begin position="720"/>
        <end position="741"/>
    </location>
</feature>
<keyword evidence="3" id="KW-0479">Metal-binding</keyword>
<dbReference type="Gene3D" id="3.30.2010.10">
    <property type="entry name" value="Metalloproteases ('zincins'), catalytic domain"/>
    <property type="match status" value="1"/>
</dbReference>
<comment type="caution">
    <text evidence="10">The sequence shown here is derived from an EMBL/GenBank/DDBJ whole genome shotgun (WGS) entry which is preliminary data.</text>
</comment>
<evidence type="ECO:0000256" key="7">
    <source>
        <dbReference type="SAM" id="MobiDB-lite"/>
    </source>
</evidence>
<feature type="transmembrane region" description="Helical" evidence="8">
    <location>
        <begin position="21"/>
        <end position="43"/>
    </location>
</feature>
<feature type="transmembrane region" description="Helical" evidence="8">
    <location>
        <begin position="220"/>
        <end position="240"/>
    </location>
</feature>
<feature type="transmembrane region" description="Helical" evidence="8">
    <location>
        <begin position="377"/>
        <end position="403"/>
    </location>
</feature>
<evidence type="ECO:0000313" key="11">
    <source>
        <dbReference type="Proteomes" id="UP001602013"/>
    </source>
</evidence>
<feature type="transmembrane region" description="Helical" evidence="8">
    <location>
        <begin position="252"/>
        <end position="270"/>
    </location>
</feature>
<reference evidence="10 11" key="1">
    <citation type="submission" date="2024-10" db="EMBL/GenBank/DDBJ databases">
        <title>The Natural Products Discovery Center: Release of the First 8490 Sequenced Strains for Exploring Actinobacteria Biosynthetic Diversity.</title>
        <authorList>
            <person name="Kalkreuter E."/>
            <person name="Kautsar S.A."/>
            <person name="Yang D."/>
            <person name="Bader C.D."/>
            <person name="Teijaro C.N."/>
            <person name="Fluegel L."/>
            <person name="Davis C.M."/>
            <person name="Simpson J.R."/>
            <person name="Lauterbach L."/>
            <person name="Steele A.D."/>
            <person name="Gui C."/>
            <person name="Meng S."/>
            <person name="Li G."/>
            <person name="Viehrig K."/>
            <person name="Ye F."/>
            <person name="Su P."/>
            <person name="Kiefer A.F."/>
            <person name="Nichols A."/>
            <person name="Cepeda A.J."/>
            <person name="Yan W."/>
            <person name="Fan B."/>
            <person name="Jiang Y."/>
            <person name="Adhikari A."/>
            <person name="Zheng C.-J."/>
            <person name="Schuster L."/>
            <person name="Cowan T.M."/>
            <person name="Smanski M.J."/>
            <person name="Chevrette M.G."/>
            <person name="De Carvalho L.P.S."/>
            <person name="Shen B."/>
        </authorList>
    </citation>
    <scope>NUCLEOTIDE SEQUENCE [LARGE SCALE GENOMIC DNA]</scope>
    <source>
        <strain evidence="10 11">NPDC002173</strain>
    </source>
</reference>
<keyword evidence="8" id="KW-0812">Transmembrane</keyword>
<evidence type="ECO:0000256" key="2">
    <source>
        <dbReference type="ARBA" id="ARBA00022670"/>
    </source>
</evidence>
<sequence length="958" mass="101369">MESTSPRIDERALGAGTTVRFALLVALLVATSSLMVIYVTIALSTYDGFGCSLAAGVAPDSDPASAVIAKRALQWEAYFACTKRYAPSPPWWVLAGWWAILALFTAALFWALPAWKARRSRVVPLATMDLDGEIAGTVAELSTVAGLARPPRVVVDPASASDGAVVFGRSGRATVRLDGGLIATRRADPRRFRAILLHEFAHIANRDVTITYLTVAMWRVYTVVALPPFLAWCAWMFWGASDSVVWSSEAPSVTRGLLITGLLTVLVYLARSDVLRSREIYADLAAVRWGADPAGWSADGPAPVIGPGRRALRSFVELWRLHPRWDTRQTALTNPAVLFGVRALPLLLTGMTGAIVHAHMMYAITQYILLTPWMQHLAALVSAGLVAGVVGIALWRAVVFAALTGQPAPSSARAGLWLGLGMAAGGLAAGQGTVNDWLPARPWLLALVVLAGMAFTWWLTRCAQLWVAAWHGRSLRPVALLNASTAALALSLWLLWWQTQGVAFAAGWSIDIADVRDYMASSMVGRESDPPPVSWLDVILVAIMTAAGAVTTAPLALVAVAGLWVVPLLAWLPRPGTGPPRWLRAAASGDGHAPLGPPPPGLRRVLVPVLIGGAFGCAAAVALFAWLHARKQVEPSPTTFLVTTLAGTLLVLLASAALAAYAGRTAVPTHRLPAALIGAGGATLLSFAAIVALRAADGCVPALAIDAGTCSWNPAVAKQLFAGVLVPASPFTVLVAGMIALPGARTARRPGPTQSTGPTRPGSPASTVLGRACALALVAAALAVATVAAVQRSPQASRLPPPAEVQRVARNGAAMVDEDAPVSAQSRALQVQAWRDRGGGRLMDSFYHHRRELFAMVAAEVNAGKSIADLDSVRPLCLDIANDARAAYRFFRVPDSKAQELWESFYENAVLGGTYCQRSLDVDDADRFNAAMRRLATAQDTSHAIDDRIDALIRVGGL</sequence>
<evidence type="ECO:0000256" key="3">
    <source>
        <dbReference type="ARBA" id="ARBA00022723"/>
    </source>
</evidence>
<dbReference type="Proteomes" id="UP001602013">
    <property type="component" value="Unassembled WGS sequence"/>
</dbReference>
<dbReference type="EC" id="3.4.24.-" evidence="10"/>
<name>A0ABW6SQM6_9ACTN</name>
<comment type="cofactor">
    <cofactor evidence="1">
        <name>Zn(2+)</name>
        <dbReference type="ChEBI" id="CHEBI:29105"/>
    </cofactor>
</comment>
<feature type="domain" description="Peptidase M48" evidence="9">
    <location>
        <begin position="132"/>
        <end position="333"/>
    </location>
</feature>
<keyword evidence="2" id="KW-0645">Protease</keyword>
<evidence type="ECO:0000313" key="10">
    <source>
        <dbReference type="EMBL" id="MFF3667197.1"/>
    </source>
</evidence>
<keyword evidence="5" id="KW-0862">Zinc</keyword>
<dbReference type="EMBL" id="JBIASD010000009">
    <property type="protein sequence ID" value="MFF3667197.1"/>
    <property type="molecule type" value="Genomic_DNA"/>
</dbReference>
<feature type="transmembrane region" description="Helical" evidence="8">
    <location>
        <begin position="539"/>
        <end position="572"/>
    </location>
</feature>
<evidence type="ECO:0000256" key="4">
    <source>
        <dbReference type="ARBA" id="ARBA00022801"/>
    </source>
</evidence>